<name>A0AAV6HZW5_9ERIC</name>
<accession>A0AAV6HZW5</accession>
<dbReference type="AlphaFoldDB" id="A0AAV6HZW5"/>
<gene>
    <name evidence="1" type="ORF">RHGRI_033441</name>
</gene>
<protein>
    <recommendedName>
        <fullName evidence="3">Reverse transcriptase zinc-binding domain-containing protein</fullName>
    </recommendedName>
</protein>
<dbReference type="Proteomes" id="UP000823749">
    <property type="component" value="Chromosome 12"/>
</dbReference>
<proteinExistence type="predicted"/>
<keyword evidence="2" id="KW-1185">Reference proteome</keyword>
<evidence type="ECO:0000313" key="2">
    <source>
        <dbReference type="Proteomes" id="UP000823749"/>
    </source>
</evidence>
<reference evidence="1" key="1">
    <citation type="submission" date="2020-08" db="EMBL/GenBank/DDBJ databases">
        <title>Plant Genome Project.</title>
        <authorList>
            <person name="Zhang R.-G."/>
        </authorList>
    </citation>
    <scope>NUCLEOTIDE SEQUENCE</scope>
    <source>
        <strain evidence="1">WSP0</strain>
        <tissue evidence="1">Leaf</tissue>
    </source>
</reference>
<sequence length="203" mass="24545">MIADMINDQDQNYWKFQFTRVLQPWEEDQLQTLSQLLSVVQLQDDSEDCLQWKWRAAKTVLVRRGVIPGDQATCTFCKSEEESPSHLLLHCHFSWEIWSEIIAWWNLVWICPQSLMQVFHFWSNIRFRNLEKLCWYASYYATIWTIWTSRNESVFKHKVWTVEEIVELVKTRVAIWIKGKYDIKDYSVDDFRCNLAAIRRVRI</sequence>
<evidence type="ECO:0000313" key="1">
    <source>
        <dbReference type="EMBL" id="KAG5520873.1"/>
    </source>
</evidence>
<dbReference type="EMBL" id="JACTNZ010000012">
    <property type="protein sequence ID" value="KAG5520873.1"/>
    <property type="molecule type" value="Genomic_DNA"/>
</dbReference>
<evidence type="ECO:0008006" key="3">
    <source>
        <dbReference type="Google" id="ProtNLM"/>
    </source>
</evidence>
<comment type="caution">
    <text evidence="1">The sequence shown here is derived from an EMBL/GenBank/DDBJ whole genome shotgun (WGS) entry which is preliminary data.</text>
</comment>
<organism evidence="1 2">
    <name type="scientific">Rhododendron griersonianum</name>
    <dbReference type="NCBI Taxonomy" id="479676"/>
    <lineage>
        <taxon>Eukaryota</taxon>
        <taxon>Viridiplantae</taxon>
        <taxon>Streptophyta</taxon>
        <taxon>Embryophyta</taxon>
        <taxon>Tracheophyta</taxon>
        <taxon>Spermatophyta</taxon>
        <taxon>Magnoliopsida</taxon>
        <taxon>eudicotyledons</taxon>
        <taxon>Gunneridae</taxon>
        <taxon>Pentapetalae</taxon>
        <taxon>asterids</taxon>
        <taxon>Ericales</taxon>
        <taxon>Ericaceae</taxon>
        <taxon>Ericoideae</taxon>
        <taxon>Rhodoreae</taxon>
        <taxon>Rhododendron</taxon>
    </lineage>
</organism>